<dbReference type="GeneID" id="19320033"/>
<dbReference type="EMBL" id="KE361644">
    <property type="protein sequence ID" value="EPQ26630.1"/>
    <property type="molecule type" value="Genomic_DNA"/>
</dbReference>
<dbReference type="AlphaFoldDB" id="A0A061H3Y7"/>
<accession>A0A061H3Y7</accession>
<proteinExistence type="predicted"/>
<sequence>MFAYTPNAETQAALDAAAHAASAYPNTARPSVEEMKQQLRRPDLDKVLLASDRGPSSLRAHLDFEGVLPFENAGSRPAPDLYLFDRASGERRLAPPWPRKRVSMPFPGAHILFDAAFCTILTDLVRQARRLRGRGRHALPRVEVLPSKGAAPDADELRTMWGEPDRIIKIAWPTHTTFVPVVVKLPQVCTEQCAMSIYSQLGKPVPFWRPTSKDVVQEDIRVLTLDVQRMIVTSRQDRAIIQTPFWTAFVEVDWNHGQCAVLEVLQVGMGTDKAEETLLYRLLALIFDSKRSKPKDPTERRMQSIMLWQQLLRDGEA</sequence>
<dbReference type="Proteomes" id="UP000053664">
    <property type="component" value="Unassembled WGS sequence"/>
</dbReference>
<organism evidence="1 2">
    <name type="scientific">Pseudozyma flocculosa PF-1</name>
    <dbReference type="NCBI Taxonomy" id="1277687"/>
    <lineage>
        <taxon>Eukaryota</taxon>
        <taxon>Fungi</taxon>
        <taxon>Dikarya</taxon>
        <taxon>Basidiomycota</taxon>
        <taxon>Ustilaginomycotina</taxon>
        <taxon>Ustilaginomycetes</taxon>
        <taxon>Ustilaginales</taxon>
        <taxon>Ustilaginaceae</taxon>
        <taxon>Pseudozyma</taxon>
    </lineage>
</organism>
<dbReference type="HOGENOM" id="CLU_877522_0_0_1"/>
<gene>
    <name evidence="1" type="ORF">PFL1_05951</name>
</gene>
<evidence type="ECO:0000313" key="1">
    <source>
        <dbReference type="EMBL" id="EPQ26630.1"/>
    </source>
</evidence>
<protein>
    <submittedName>
        <fullName evidence="1">Uncharacterized protein</fullName>
    </submittedName>
</protein>
<dbReference type="KEGG" id="pfp:PFL1_05951"/>
<evidence type="ECO:0000313" key="2">
    <source>
        <dbReference type="Proteomes" id="UP000053664"/>
    </source>
</evidence>
<dbReference type="RefSeq" id="XP_007881677.1">
    <property type="nucleotide sequence ID" value="XM_007883486.1"/>
</dbReference>
<name>A0A061H3Y7_9BASI</name>
<reference evidence="1 2" key="1">
    <citation type="journal article" date="2013" name="Plant Cell">
        <title>The transition from a phytopathogenic smut ancestor to an anamorphic biocontrol agent deciphered by comparative whole-genome analysis.</title>
        <authorList>
            <person name="Lefebvre F."/>
            <person name="Joly D.L."/>
            <person name="Labbe C."/>
            <person name="Teichmann B."/>
            <person name="Linning R."/>
            <person name="Belzile F."/>
            <person name="Bakkeren G."/>
            <person name="Belanger R.R."/>
        </authorList>
    </citation>
    <scope>NUCLEOTIDE SEQUENCE [LARGE SCALE GENOMIC DNA]</scope>
    <source>
        <strain evidence="1 2">PF-1</strain>
    </source>
</reference>